<feature type="compositionally biased region" description="Basic and acidic residues" evidence="3">
    <location>
        <begin position="1137"/>
        <end position="1154"/>
    </location>
</feature>
<feature type="compositionally biased region" description="Low complexity" evidence="3">
    <location>
        <begin position="715"/>
        <end position="737"/>
    </location>
</feature>
<dbReference type="OMA" id="PVMFKES"/>
<reference evidence="4 5" key="1">
    <citation type="submission" date="2015-07" db="EMBL/GenBank/DDBJ databases">
        <title>High-quality genome of monoxenous trypanosomatid Leptomonas pyrrhocoris.</title>
        <authorList>
            <person name="Flegontov P."/>
            <person name="Butenko A."/>
            <person name="Firsov S."/>
            <person name="Vlcek C."/>
            <person name="Logacheva M.D."/>
            <person name="Field M."/>
            <person name="Filatov D."/>
            <person name="Flegontova O."/>
            <person name="Gerasimov E."/>
            <person name="Jackson A.P."/>
            <person name="Kelly S."/>
            <person name="Opperdoes F."/>
            <person name="O'Reilly A."/>
            <person name="Votypka J."/>
            <person name="Yurchenko V."/>
            <person name="Lukes J."/>
        </authorList>
    </citation>
    <scope>NUCLEOTIDE SEQUENCE [LARGE SCALE GENOMIC DNA]</scope>
    <source>
        <strain evidence="4">H10</strain>
    </source>
</reference>
<feature type="region of interest" description="Disordered" evidence="3">
    <location>
        <begin position="693"/>
        <end position="737"/>
    </location>
</feature>
<dbReference type="AlphaFoldDB" id="A0A0N0E0W5"/>
<accession>A0A0N0E0W5</accession>
<dbReference type="PANTHER" id="PTHR44267:SF1">
    <property type="entry name" value="WD REPEAT-CONTAINING PROTEIN 43"/>
    <property type="match status" value="1"/>
</dbReference>
<dbReference type="GO" id="GO:0000462">
    <property type="term" value="P:maturation of SSU-rRNA from tricistronic rRNA transcript (SSU-rRNA, 5.8S rRNA, LSU-rRNA)"/>
    <property type="evidence" value="ECO:0007669"/>
    <property type="project" value="TreeGrafter"/>
</dbReference>
<dbReference type="RefSeq" id="XP_015665327.1">
    <property type="nucleotide sequence ID" value="XM_015797319.1"/>
</dbReference>
<comment type="caution">
    <text evidence="4">The sequence shown here is derived from an EMBL/GenBank/DDBJ whole genome shotgun (WGS) entry which is preliminary data.</text>
</comment>
<feature type="compositionally biased region" description="Acidic residues" evidence="3">
    <location>
        <begin position="1008"/>
        <end position="1028"/>
    </location>
</feature>
<keyword evidence="2" id="KW-0539">Nucleus</keyword>
<dbReference type="InterPro" id="IPR036322">
    <property type="entry name" value="WD40_repeat_dom_sf"/>
</dbReference>
<name>A0A0N0E0W5_LEPPY</name>
<feature type="region of interest" description="Disordered" evidence="3">
    <location>
        <begin position="1004"/>
        <end position="1164"/>
    </location>
</feature>
<feature type="compositionally biased region" description="Acidic residues" evidence="3">
    <location>
        <begin position="1081"/>
        <end position="1136"/>
    </location>
</feature>
<feature type="compositionally biased region" description="Basic residues" evidence="3">
    <location>
        <begin position="1155"/>
        <end position="1164"/>
    </location>
</feature>
<feature type="region of interest" description="Disordered" evidence="3">
    <location>
        <begin position="595"/>
        <end position="615"/>
    </location>
</feature>
<evidence type="ECO:0000313" key="5">
    <source>
        <dbReference type="Proteomes" id="UP000037923"/>
    </source>
</evidence>
<evidence type="ECO:0000256" key="1">
    <source>
        <dbReference type="ARBA" id="ARBA00004123"/>
    </source>
</evidence>
<comment type="subcellular location">
    <subcellularLocation>
        <location evidence="1">Nucleus</location>
    </subcellularLocation>
</comment>
<dbReference type="InterPro" id="IPR052414">
    <property type="entry name" value="U3_snoRNA-assoc_WDR"/>
</dbReference>
<evidence type="ECO:0000256" key="2">
    <source>
        <dbReference type="ARBA" id="ARBA00023242"/>
    </source>
</evidence>
<sequence>MTEKSLLLKCDFADHFFIVGTDFPTARVFDTTTSSLAAVVELPLRSRTISLAALTLTSVALRRSENSEEESKKGDGQEVRATAAAHARHSTEQLVDDNVAVYCAAVGLSNGTLLLHDVNRDVLLAHVQVSETQQPLISLQLCGGFVFCLAANSMLYAVRLRDAAAGPCLRLRVQPDASSIAATKVTKDSRSNDSSAAHHMYRVMVAGPTNALYEVGSLANNHSSGNTTPQLLHAKKCLAFPSQGTTAEFAWVSDVSEELDTPASLPAVTASAQDGVVRLWDLQYDRAASSPASLLGGATNTDAGAGGTGMLARCRRTLLCGQRILSVSVLPSANGHHNGTRKGNYIMVTTLTGSVLLWSLGEALLPPVVEPMPLKPDVVFVSAVSSGRLLFAALRAAAQQSAKEIFSSSSGASADALRGLEVTLLRGRFAMPIFETKNVGAAVEASSLSSAVAAATVATPASSTTAPSNTAHRTALATLALGVAGNTAITVVQLPLNTTSETALVERQDVDYLLERTTDAATSSFVVVDTVWAAHQQQVAAKASQSMTEAFKAPQLYHAKSIQDLPVKQLTLEQRLQQIAREEAAAARIRKTLAGKEGEVDQSNSSSNNVDGEGAGRSVLSHHALGLATIPLYQALHANDTAAVIDLLNMSSRTAEGMRATVLSLQLPYCLQLLQVISERLGLVSRAVEKAVSNPAAGGGNGQSVREANKADAQSNGSATTATATATAAGSADSNDSNLRADGVLRGGVATFSIRSSLLEWIDAMLNYRGSELLAVQRAWNARAARKAAGTSTPEDDMADTVSPPKDFLAPILHHYQDLCAQHDKLAVLYGRLSIFKAVRPSQKNAFTNVPRQSLGSNIEMARPVHASSDAALATSDPHKRRLHLAEKSSVVDSDIIFPVMFKESRARSGHRVVRVRSKLEIAKKRQERANKDAALQKRARALARQELHAKAAKGVHSILDDDDGHSTHKKGGADAMEQIMMEEMQRAGGELDLDALEAMDLAGDSNSDIDDSDAASAEEEEEEDSDVEAGSSRHRRRGKKARQEAVETMLADAGGADDEVSGGDADSGLDSSEAEFSSASDDEVQSDVLDDGSEEEDEEDESRSGEEGSDNDEAGSDYAGDDDDGSSGADDDGMGDDMRELLARHEDDADRTERRKAKKVRTD</sequence>
<feature type="region of interest" description="Disordered" evidence="3">
    <location>
        <begin position="954"/>
        <end position="973"/>
    </location>
</feature>
<feature type="compositionally biased region" description="Low complexity" evidence="3">
    <location>
        <begin position="1063"/>
        <end position="1080"/>
    </location>
</feature>
<keyword evidence="5" id="KW-1185">Reference proteome</keyword>
<dbReference type="EMBL" id="LGTL01000001">
    <property type="protein sequence ID" value="KPA86888.1"/>
    <property type="molecule type" value="Genomic_DNA"/>
</dbReference>
<organism evidence="4 5">
    <name type="scientific">Leptomonas pyrrhocoris</name>
    <name type="common">Firebug parasite</name>
    <dbReference type="NCBI Taxonomy" id="157538"/>
    <lineage>
        <taxon>Eukaryota</taxon>
        <taxon>Discoba</taxon>
        <taxon>Euglenozoa</taxon>
        <taxon>Kinetoplastea</taxon>
        <taxon>Metakinetoplastina</taxon>
        <taxon>Trypanosomatida</taxon>
        <taxon>Trypanosomatidae</taxon>
        <taxon>Leishmaniinae</taxon>
        <taxon>Leptomonas</taxon>
    </lineage>
</organism>
<protein>
    <submittedName>
        <fullName evidence="4">Uncharacterized protein</fullName>
    </submittedName>
</protein>
<dbReference type="GO" id="GO:0005730">
    <property type="term" value="C:nucleolus"/>
    <property type="evidence" value="ECO:0007669"/>
    <property type="project" value="TreeGrafter"/>
</dbReference>
<proteinExistence type="predicted"/>
<gene>
    <name evidence="4" type="ORF">ABB37_00929</name>
</gene>
<dbReference type="GeneID" id="26901226"/>
<dbReference type="VEuPathDB" id="TriTrypDB:LpyrH10_01_9290"/>
<evidence type="ECO:0000313" key="4">
    <source>
        <dbReference type="EMBL" id="KPA86888.1"/>
    </source>
</evidence>
<dbReference type="OrthoDB" id="273492at2759"/>
<dbReference type="SUPFAM" id="SSF50978">
    <property type="entry name" value="WD40 repeat-like"/>
    <property type="match status" value="1"/>
</dbReference>
<dbReference type="PANTHER" id="PTHR44267">
    <property type="entry name" value="WD REPEAT-CONTAINING PROTEIN 43"/>
    <property type="match status" value="1"/>
</dbReference>
<evidence type="ECO:0000256" key="3">
    <source>
        <dbReference type="SAM" id="MobiDB-lite"/>
    </source>
</evidence>
<dbReference type="Proteomes" id="UP000037923">
    <property type="component" value="Unassembled WGS sequence"/>
</dbReference>